<accession>A0ABR8D501</accession>
<name>A0ABR8D501_9NOST</name>
<sequence length="116" mass="13778">MNRPRIIQPGQSYTFSKYFELPFSPEDILVELGCSYERDRLQLPKTESKVISSTRRIIRISKDFGWYIEQLKVDDGYNIMVSVQHSPPYKYFFSLRLCVRNSKFTPQHASFYLTTH</sequence>
<protein>
    <submittedName>
        <fullName evidence="1">Uncharacterized protein</fullName>
    </submittedName>
</protein>
<evidence type="ECO:0000313" key="1">
    <source>
        <dbReference type="EMBL" id="MBD2501551.1"/>
    </source>
</evidence>
<evidence type="ECO:0000313" key="2">
    <source>
        <dbReference type="Proteomes" id="UP000661112"/>
    </source>
</evidence>
<proteinExistence type="predicted"/>
<comment type="caution">
    <text evidence="1">The sequence shown here is derived from an EMBL/GenBank/DDBJ whole genome shotgun (WGS) entry which is preliminary data.</text>
</comment>
<dbReference type="RefSeq" id="WP_190472649.1">
    <property type="nucleotide sequence ID" value="NZ_JACJSG010000015.1"/>
</dbReference>
<gene>
    <name evidence="1" type="ORF">H6G83_13220</name>
</gene>
<dbReference type="Proteomes" id="UP000661112">
    <property type="component" value="Unassembled WGS sequence"/>
</dbReference>
<reference evidence="1 2" key="1">
    <citation type="journal article" date="2020" name="ISME J.">
        <title>Comparative genomics reveals insights into cyanobacterial evolution and habitat adaptation.</title>
        <authorList>
            <person name="Chen M.Y."/>
            <person name="Teng W.K."/>
            <person name="Zhao L."/>
            <person name="Hu C.X."/>
            <person name="Zhou Y.K."/>
            <person name="Han B.P."/>
            <person name="Song L.R."/>
            <person name="Shu W.S."/>
        </authorList>
    </citation>
    <scope>NUCLEOTIDE SEQUENCE [LARGE SCALE GENOMIC DNA]</scope>
    <source>
        <strain evidence="1 2">FACHB-119</strain>
    </source>
</reference>
<organism evidence="1 2">
    <name type="scientific">Anabaena azotica FACHB-119</name>
    <dbReference type="NCBI Taxonomy" id="947527"/>
    <lineage>
        <taxon>Bacteria</taxon>
        <taxon>Bacillati</taxon>
        <taxon>Cyanobacteriota</taxon>
        <taxon>Cyanophyceae</taxon>
        <taxon>Nostocales</taxon>
        <taxon>Nostocaceae</taxon>
        <taxon>Anabaena</taxon>
        <taxon>Anabaena azotica</taxon>
    </lineage>
</organism>
<dbReference type="EMBL" id="JACJSG010000015">
    <property type="protein sequence ID" value="MBD2501551.1"/>
    <property type="molecule type" value="Genomic_DNA"/>
</dbReference>
<keyword evidence="2" id="KW-1185">Reference proteome</keyword>